<keyword evidence="4" id="KW-0418">Kinase</keyword>
<evidence type="ECO:0000259" key="5">
    <source>
        <dbReference type="PROSITE" id="PS50109"/>
    </source>
</evidence>
<keyword evidence="7" id="KW-1185">Reference proteome</keyword>
<dbReference type="Proteomes" id="UP001305521">
    <property type="component" value="Chromosome"/>
</dbReference>
<name>A0ABZ0PJ98_9PROT</name>
<comment type="catalytic activity">
    <reaction evidence="1">
        <text>ATP + protein L-histidine = ADP + protein N-phospho-L-histidine.</text>
        <dbReference type="EC" id="2.7.13.3"/>
    </reaction>
</comment>
<keyword evidence="3" id="KW-0808">Transferase</keyword>
<evidence type="ECO:0000313" key="7">
    <source>
        <dbReference type="Proteomes" id="UP001305521"/>
    </source>
</evidence>
<evidence type="ECO:0000256" key="3">
    <source>
        <dbReference type="ARBA" id="ARBA00022679"/>
    </source>
</evidence>
<reference evidence="6 7" key="1">
    <citation type="submission" date="2023-11" db="EMBL/GenBank/DDBJ databases">
        <title>Arctic aerobic anoxygenic photoheterotroph Sediminicoccus rosea KRV36 adapts its photosynthesis to long days of polar summer.</title>
        <authorList>
            <person name="Tomasch J."/>
            <person name="Kopejtka K."/>
            <person name="Bily T."/>
            <person name="Gardiner A.T."/>
            <person name="Gardian Z."/>
            <person name="Shivaramu S."/>
            <person name="Koblizek M."/>
            <person name="Engelhardt F."/>
            <person name="Kaftan D."/>
        </authorList>
    </citation>
    <scope>NUCLEOTIDE SEQUENCE [LARGE SCALE GENOMIC DNA]</scope>
    <source>
        <strain evidence="6 7">R-30</strain>
    </source>
</reference>
<keyword evidence="6" id="KW-0067">ATP-binding</keyword>
<evidence type="ECO:0000256" key="1">
    <source>
        <dbReference type="ARBA" id="ARBA00000085"/>
    </source>
</evidence>
<dbReference type="GO" id="GO:0005524">
    <property type="term" value="F:ATP binding"/>
    <property type="evidence" value="ECO:0007669"/>
    <property type="project" value="UniProtKB-KW"/>
</dbReference>
<sequence>MTDALPDALPAALAVLAAAGGLAAIAGLGRASRLAAELTTLRGLAEGRRRSFGLLARDMNSLGLALLGRAQLLATQSGGEEAGRAFEGEARHLLALADAAAEEAGGAVPARGLQEERFPLAPILREAVAIASAQLGPGKRHWRIAPAIENLAVTADRRALRGALVQVLGRAARATAEADVIEIRADLRPHAASIIIEDEGVGLAIEDLAPIAHDGGADRSRGLGFGLSLARSLLRAHGGELVIEAAPGIGARAFLSLPPERMAAVA</sequence>
<dbReference type="Pfam" id="PF02518">
    <property type="entry name" value="HATPase_c"/>
    <property type="match status" value="1"/>
</dbReference>
<dbReference type="InterPro" id="IPR050351">
    <property type="entry name" value="BphY/WalK/GraS-like"/>
</dbReference>
<dbReference type="RefSeq" id="WP_318649764.1">
    <property type="nucleotide sequence ID" value="NZ_CP137852.1"/>
</dbReference>
<dbReference type="PANTHER" id="PTHR42878:SF14">
    <property type="entry name" value="OSMOLARITY TWO-COMPONENT SYSTEM PROTEIN SSK1"/>
    <property type="match status" value="1"/>
</dbReference>
<keyword evidence="6" id="KW-0547">Nucleotide-binding</keyword>
<dbReference type="PROSITE" id="PS50109">
    <property type="entry name" value="HIS_KIN"/>
    <property type="match status" value="1"/>
</dbReference>
<dbReference type="SMART" id="SM00387">
    <property type="entry name" value="HATPase_c"/>
    <property type="match status" value="1"/>
</dbReference>
<proteinExistence type="predicted"/>
<dbReference type="EMBL" id="CP137852">
    <property type="protein sequence ID" value="WPB85785.1"/>
    <property type="molecule type" value="Genomic_DNA"/>
</dbReference>
<dbReference type="InterPro" id="IPR003594">
    <property type="entry name" value="HATPase_dom"/>
</dbReference>
<dbReference type="InterPro" id="IPR036890">
    <property type="entry name" value="HATPase_C_sf"/>
</dbReference>
<dbReference type="EC" id="2.7.13.3" evidence="2"/>
<dbReference type="Gene3D" id="3.30.565.10">
    <property type="entry name" value="Histidine kinase-like ATPase, C-terminal domain"/>
    <property type="match status" value="1"/>
</dbReference>
<organism evidence="6 7">
    <name type="scientific">Sediminicoccus rosea</name>
    <dbReference type="NCBI Taxonomy" id="1225128"/>
    <lineage>
        <taxon>Bacteria</taxon>
        <taxon>Pseudomonadati</taxon>
        <taxon>Pseudomonadota</taxon>
        <taxon>Alphaproteobacteria</taxon>
        <taxon>Acetobacterales</taxon>
        <taxon>Roseomonadaceae</taxon>
        <taxon>Sediminicoccus</taxon>
    </lineage>
</organism>
<evidence type="ECO:0000256" key="2">
    <source>
        <dbReference type="ARBA" id="ARBA00012438"/>
    </source>
</evidence>
<accession>A0ABZ0PJ98</accession>
<protein>
    <recommendedName>
        <fullName evidence="2">histidine kinase</fullName>
        <ecNumber evidence="2">2.7.13.3</ecNumber>
    </recommendedName>
</protein>
<gene>
    <name evidence="6" type="ORF">R9Z33_02670</name>
</gene>
<dbReference type="PANTHER" id="PTHR42878">
    <property type="entry name" value="TWO-COMPONENT HISTIDINE KINASE"/>
    <property type="match status" value="1"/>
</dbReference>
<feature type="domain" description="Histidine kinase" evidence="5">
    <location>
        <begin position="54"/>
        <end position="261"/>
    </location>
</feature>
<dbReference type="InterPro" id="IPR005467">
    <property type="entry name" value="His_kinase_dom"/>
</dbReference>
<evidence type="ECO:0000313" key="6">
    <source>
        <dbReference type="EMBL" id="WPB85785.1"/>
    </source>
</evidence>
<dbReference type="SUPFAM" id="SSF55874">
    <property type="entry name" value="ATPase domain of HSP90 chaperone/DNA topoisomerase II/histidine kinase"/>
    <property type="match status" value="1"/>
</dbReference>
<evidence type="ECO:0000256" key="4">
    <source>
        <dbReference type="ARBA" id="ARBA00022777"/>
    </source>
</evidence>